<dbReference type="PATRIC" id="fig|1235802.3.peg.4783"/>
<evidence type="ECO:0000313" key="2">
    <source>
        <dbReference type="EMBL" id="EMZ21566.1"/>
    </source>
</evidence>
<accession>N2A094</accession>
<dbReference type="STRING" id="1235802.C823_04494"/>
<evidence type="ECO:0000313" key="3">
    <source>
        <dbReference type="Proteomes" id="UP000012589"/>
    </source>
</evidence>
<keyword evidence="3" id="KW-1185">Reference proteome</keyword>
<protein>
    <submittedName>
        <fullName evidence="2">Uncharacterized protein</fullName>
    </submittedName>
</protein>
<dbReference type="EMBL" id="AQFT01000131">
    <property type="protein sequence ID" value="EMZ21566.1"/>
    <property type="molecule type" value="Genomic_DNA"/>
</dbReference>
<feature type="coiled-coil region" evidence="1">
    <location>
        <begin position="75"/>
        <end position="102"/>
    </location>
</feature>
<comment type="caution">
    <text evidence="2">The sequence shown here is derived from an EMBL/GenBank/DDBJ whole genome shotgun (WGS) entry which is preliminary data.</text>
</comment>
<evidence type="ECO:0000256" key="1">
    <source>
        <dbReference type="SAM" id="Coils"/>
    </source>
</evidence>
<proteinExistence type="predicted"/>
<dbReference type="AlphaFoldDB" id="N2A094"/>
<organism evidence="2 3">
    <name type="scientific">Eubacterium plexicaudatum ASF492</name>
    <dbReference type="NCBI Taxonomy" id="1235802"/>
    <lineage>
        <taxon>Bacteria</taxon>
        <taxon>Bacillati</taxon>
        <taxon>Bacillota</taxon>
        <taxon>Clostridia</taxon>
        <taxon>Eubacteriales</taxon>
        <taxon>Eubacteriaceae</taxon>
        <taxon>Eubacterium</taxon>
    </lineage>
</organism>
<dbReference type="HOGENOM" id="CLU_1852620_0_0_9"/>
<dbReference type="Proteomes" id="UP000012589">
    <property type="component" value="Unassembled WGS sequence"/>
</dbReference>
<name>N2A094_9FIRM</name>
<reference evidence="2 3" key="1">
    <citation type="journal article" date="2014" name="Genome Announc.">
        <title>Draft genome sequences of the altered schaedler flora, a defined bacterial community from gnotobiotic mice.</title>
        <authorList>
            <person name="Wannemuehler M.J."/>
            <person name="Overstreet A.M."/>
            <person name="Ward D.V."/>
            <person name="Phillips G.J."/>
        </authorList>
    </citation>
    <scope>NUCLEOTIDE SEQUENCE [LARGE SCALE GENOMIC DNA]</scope>
    <source>
        <strain evidence="2 3">ASF492</strain>
    </source>
</reference>
<gene>
    <name evidence="2" type="ORF">C823_04494</name>
</gene>
<keyword evidence="1" id="KW-0175">Coiled coil</keyword>
<sequence length="149" mass="16947">MKKGKGKAAKKAMKFADHKAKAEKWVAEYDGTAYGGDIIKAYRKKFAVDRMKAVAELRLLGVSLTQEQIDREKAAVKADQDIQRAKKAKKKKIREQKRMQKNNPVFHEDQDDTFYYIAGYTSGGAPYGVTWEEMGLKPDIWEPDDQGES</sequence>
<dbReference type="eggNOG" id="ENOG50330AW">
    <property type="taxonomic scope" value="Bacteria"/>
</dbReference>